<evidence type="ECO:0000256" key="2">
    <source>
        <dbReference type="ARBA" id="ARBA00009347"/>
    </source>
</evidence>
<evidence type="ECO:0000313" key="10">
    <source>
        <dbReference type="Proteomes" id="UP000617743"/>
    </source>
</evidence>
<feature type="domain" description="Acyl-CoA dehydrogenase/oxidase N-terminal" evidence="8">
    <location>
        <begin position="7"/>
        <end position="113"/>
    </location>
</feature>
<dbReference type="PANTHER" id="PTHR43884">
    <property type="entry name" value="ACYL-COA DEHYDROGENASE"/>
    <property type="match status" value="1"/>
</dbReference>
<dbReference type="Gene3D" id="1.10.540.10">
    <property type="entry name" value="Acyl-CoA dehydrogenase/oxidase, N-terminal domain"/>
    <property type="match status" value="1"/>
</dbReference>
<comment type="similarity">
    <text evidence="2">Belongs to the acyl-CoA dehydrogenase family.</text>
</comment>
<organism evidence="9 10">
    <name type="scientific">Streptomyces lomondensis</name>
    <dbReference type="NCBI Taxonomy" id="68229"/>
    <lineage>
        <taxon>Bacteria</taxon>
        <taxon>Bacillati</taxon>
        <taxon>Actinomycetota</taxon>
        <taxon>Actinomycetes</taxon>
        <taxon>Kitasatosporales</taxon>
        <taxon>Streptomycetaceae</taxon>
        <taxon>Streptomyces</taxon>
    </lineage>
</organism>
<dbReference type="InterPro" id="IPR037069">
    <property type="entry name" value="AcylCoA_DH/ox_N_sf"/>
</dbReference>
<dbReference type="InterPro" id="IPR009075">
    <property type="entry name" value="AcylCo_DH/oxidase_C"/>
</dbReference>
<evidence type="ECO:0000313" key="9">
    <source>
        <dbReference type="EMBL" id="GGX19118.1"/>
    </source>
</evidence>
<dbReference type="Pfam" id="PF00441">
    <property type="entry name" value="Acyl-CoA_dh_1"/>
    <property type="match status" value="1"/>
</dbReference>
<dbReference type="Pfam" id="PF02771">
    <property type="entry name" value="Acyl-CoA_dh_N"/>
    <property type="match status" value="1"/>
</dbReference>
<feature type="region of interest" description="Disordered" evidence="6">
    <location>
        <begin position="151"/>
        <end position="171"/>
    </location>
</feature>
<comment type="caution">
    <text evidence="9">The sequence shown here is derived from an EMBL/GenBank/DDBJ whole genome shotgun (WGS) entry which is preliminary data.</text>
</comment>
<keyword evidence="5" id="KW-0560">Oxidoreductase</keyword>
<gene>
    <name evidence="9" type="ORF">GCM10010383_56410</name>
</gene>
<dbReference type="Gene3D" id="1.20.140.10">
    <property type="entry name" value="Butyryl-CoA Dehydrogenase, subunit A, domain 3"/>
    <property type="match status" value="1"/>
</dbReference>
<proteinExistence type="inferred from homology"/>
<evidence type="ECO:0000256" key="1">
    <source>
        <dbReference type="ARBA" id="ARBA00001974"/>
    </source>
</evidence>
<dbReference type="Proteomes" id="UP000617743">
    <property type="component" value="Unassembled WGS sequence"/>
</dbReference>
<feature type="domain" description="Acyl-CoA dehydrogenase/oxidase C-terminal" evidence="7">
    <location>
        <begin position="185"/>
        <end position="321"/>
    </location>
</feature>
<evidence type="ECO:0000256" key="4">
    <source>
        <dbReference type="ARBA" id="ARBA00022827"/>
    </source>
</evidence>
<accession>A0ABQ2XIT0</accession>
<keyword evidence="10" id="KW-1185">Reference proteome</keyword>
<dbReference type="SUPFAM" id="SSF47203">
    <property type="entry name" value="Acyl-CoA dehydrogenase C-terminal domain-like"/>
    <property type="match status" value="1"/>
</dbReference>
<dbReference type="SUPFAM" id="SSF56645">
    <property type="entry name" value="Acyl-CoA dehydrogenase NM domain-like"/>
    <property type="match status" value="1"/>
</dbReference>
<comment type="cofactor">
    <cofactor evidence="1">
        <name>FAD</name>
        <dbReference type="ChEBI" id="CHEBI:57692"/>
    </cofactor>
</comment>
<evidence type="ECO:0000259" key="7">
    <source>
        <dbReference type="Pfam" id="PF00441"/>
    </source>
</evidence>
<name>A0ABQ2XIT0_9ACTN</name>
<dbReference type="EMBL" id="BMWC01000009">
    <property type="protein sequence ID" value="GGX19118.1"/>
    <property type="molecule type" value="Genomic_DNA"/>
</dbReference>
<evidence type="ECO:0000256" key="3">
    <source>
        <dbReference type="ARBA" id="ARBA00022630"/>
    </source>
</evidence>
<reference evidence="10" key="1">
    <citation type="journal article" date="2019" name="Int. J. Syst. Evol. Microbiol.">
        <title>The Global Catalogue of Microorganisms (GCM) 10K type strain sequencing project: providing services to taxonomists for standard genome sequencing and annotation.</title>
        <authorList>
            <consortium name="The Broad Institute Genomics Platform"/>
            <consortium name="The Broad Institute Genome Sequencing Center for Infectious Disease"/>
            <person name="Wu L."/>
            <person name="Ma J."/>
        </authorList>
    </citation>
    <scope>NUCLEOTIDE SEQUENCE [LARGE SCALE GENOMIC DNA]</scope>
    <source>
        <strain evidence="10">JCM 4866</strain>
    </source>
</reference>
<dbReference type="InterPro" id="IPR036250">
    <property type="entry name" value="AcylCo_DH-like_C"/>
</dbReference>
<dbReference type="PANTHER" id="PTHR43884:SF20">
    <property type="entry name" value="ACYL-COA DEHYDROGENASE FADE28"/>
    <property type="match status" value="1"/>
</dbReference>
<sequence length="328" mass="34154">MRFLLDDEQREFARSLDALLTAAGTPAVVRTWSTGDHGPGRALWARLAEAGVFALAVPEEHAGLGPRPVELTVAFAELGRYAVPGPLVETVAVAALLDRLDDTTDWLPGIASGKTVASLCLLTPGTPYALDADAADLVLVVTEDTVRVAESAGPVQPSADPARRLARPLGGTPLAQGPQVRAAAAHAADVAALATAAQALGVGRALLDRTVDYVKQRTQFGRPIGSFQALKHHLADTLIALEFAQPLVHAAAVALTAGADRPSCARDIAAAKLAASEATYQAARVALQCHGALGYTEELDLSLWLRKARALRTAWGTPAACRARVLAA</sequence>
<evidence type="ECO:0000256" key="5">
    <source>
        <dbReference type="ARBA" id="ARBA00023002"/>
    </source>
</evidence>
<keyword evidence="4" id="KW-0274">FAD</keyword>
<evidence type="ECO:0000256" key="6">
    <source>
        <dbReference type="SAM" id="MobiDB-lite"/>
    </source>
</evidence>
<dbReference type="InterPro" id="IPR009100">
    <property type="entry name" value="AcylCoA_DH/oxidase_NM_dom_sf"/>
</dbReference>
<protein>
    <submittedName>
        <fullName evidence="9">Acyl-CoA dehydrogenase FadE</fullName>
    </submittedName>
</protein>
<dbReference type="RefSeq" id="WP_190053091.1">
    <property type="nucleotide sequence ID" value="NZ_BMWC01000009.1"/>
</dbReference>
<dbReference type="InterPro" id="IPR013786">
    <property type="entry name" value="AcylCoA_DH/ox_N"/>
</dbReference>
<evidence type="ECO:0000259" key="8">
    <source>
        <dbReference type="Pfam" id="PF02771"/>
    </source>
</evidence>
<keyword evidence="3" id="KW-0285">Flavoprotein</keyword>